<dbReference type="EMBL" id="LHUR01000042">
    <property type="protein sequence ID" value="KOA18174.1"/>
    <property type="molecule type" value="Genomic_DNA"/>
</dbReference>
<dbReference type="Gene3D" id="1.10.10.10">
    <property type="entry name" value="Winged helix-like DNA-binding domain superfamily/Winged helix DNA-binding domain"/>
    <property type="match status" value="1"/>
</dbReference>
<protein>
    <recommendedName>
        <fullName evidence="9">Methylated-DNA--protein-cysteine methyltransferase</fullName>
        <ecNumber evidence="9">2.1.1.63</ecNumber>
    </recommendedName>
    <alternativeName>
        <fullName evidence="9">6-O-methylguanine-DNA methyltransferase</fullName>
        <shortName evidence="9">MGMT</shortName>
    </alternativeName>
    <alternativeName>
        <fullName evidence="9">O-6-methylguanine-DNA-alkyltransferase</fullName>
    </alternativeName>
</protein>
<dbReference type="Proteomes" id="UP000037043">
    <property type="component" value="Unassembled WGS sequence"/>
</dbReference>
<dbReference type="FunFam" id="1.10.10.10:FF:000214">
    <property type="entry name" value="Methylated-DNA--protein-cysteine methyltransferase"/>
    <property type="match status" value="1"/>
</dbReference>
<organism evidence="12 13">
    <name type="scientific">Clostridium homopropionicum DSM 5847</name>
    <dbReference type="NCBI Taxonomy" id="1121318"/>
    <lineage>
        <taxon>Bacteria</taxon>
        <taxon>Bacillati</taxon>
        <taxon>Bacillota</taxon>
        <taxon>Clostridia</taxon>
        <taxon>Eubacteriales</taxon>
        <taxon>Clostridiaceae</taxon>
        <taxon>Clostridium</taxon>
    </lineage>
</organism>
<comment type="function">
    <text evidence="9">Involved in the cellular defense against the biological effects of O6-methylguanine (O6-MeG) and O4-methylthymine (O4-MeT) in DNA. Repairs the methylated nucleobase in DNA by stoichiometrically transferring the methyl group to a cysteine residue in the enzyme. This is a suicide reaction: the enzyme is irreversibly inactivated.</text>
</comment>
<dbReference type="AlphaFoldDB" id="A0A0L6Z5C9"/>
<dbReference type="Pfam" id="PF02870">
    <property type="entry name" value="Methyltransf_1N"/>
    <property type="match status" value="1"/>
</dbReference>
<comment type="similarity">
    <text evidence="2 9">Belongs to the MGMT family.</text>
</comment>
<dbReference type="EC" id="2.1.1.63" evidence="9"/>
<dbReference type="PROSITE" id="PS00374">
    <property type="entry name" value="MGMT"/>
    <property type="match status" value="1"/>
</dbReference>
<evidence type="ECO:0000256" key="7">
    <source>
        <dbReference type="ARBA" id="ARBA00023204"/>
    </source>
</evidence>
<dbReference type="STRING" id="36844.SAMN04488501_101430"/>
<evidence type="ECO:0000313" key="12">
    <source>
        <dbReference type="EMBL" id="KOA18174.1"/>
    </source>
</evidence>
<dbReference type="InterPro" id="IPR036631">
    <property type="entry name" value="MGMT_N_sf"/>
</dbReference>
<evidence type="ECO:0000256" key="5">
    <source>
        <dbReference type="ARBA" id="ARBA00022679"/>
    </source>
</evidence>
<reference evidence="13" key="1">
    <citation type="submission" date="2015-08" db="EMBL/GenBank/DDBJ databases">
        <title>Genome sequence of the strict anaerobe Clostridium homopropionicum LuHBu1 (DSM 5847T).</title>
        <authorList>
            <person name="Poehlein A."/>
            <person name="Beck M."/>
            <person name="Schiel-Bengelsdorf B."/>
            <person name="Bengelsdorf F.R."/>
            <person name="Daniel R."/>
            <person name="Duerre P."/>
        </authorList>
    </citation>
    <scope>NUCLEOTIDE SEQUENCE [LARGE SCALE GENOMIC DNA]</scope>
    <source>
        <strain evidence="13">DSM 5847</strain>
    </source>
</reference>
<dbReference type="CDD" id="cd06445">
    <property type="entry name" value="ATase"/>
    <property type="match status" value="1"/>
</dbReference>
<keyword evidence="7 9" id="KW-0234">DNA repair</keyword>
<comment type="miscellaneous">
    <text evidence="9">This enzyme catalyzes only one turnover and therefore is not strictly catalytic. According to one definition, an enzyme is a biocatalyst that acts repeatedly and over many reaction cycles.</text>
</comment>
<keyword evidence="5 9" id="KW-0808">Transferase</keyword>
<evidence type="ECO:0000256" key="6">
    <source>
        <dbReference type="ARBA" id="ARBA00022763"/>
    </source>
</evidence>
<dbReference type="InterPro" id="IPR036388">
    <property type="entry name" value="WH-like_DNA-bd_sf"/>
</dbReference>
<dbReference type="InterPro" id="IPR036217">
    <property type="entry name" value="MethylDNA_cys_MeTrfase_DNAb"/>
</dbReference>
<dbReference type="InterPro" id="IPR008332">
    <property type="entry name" value="MethylG_MeTrfase_N"/>
</dbReference>
<feature type="domain" description="Methylguanine DNA methyltransferase ribonuclease-like" evidence="11">
    <location>
        <begin position="5"/>
        <end position="66"/>
    </location>
</feature>
<feature type="domain" description="Methylated-DNA-[protein]-cysteine S-methyltransferase DNA binding" evidence="10">
    <location>
        <begin position="72"/>
        <end position="151"/>
    </location>
</feature>
<dbReference type="GO" id="GO:0006307">
    <property type="term" value="P:DNA alkylation repair"/>
    <property type="evidence" value="ECO:0007669"/>
    <property type="project" value="UniProtKB-UniRule"/>
</dbReference>
<dbReference type="HAMAP" id="MF_00772">
    <property type="entry name" value="OGT"/>
    <property type="match status" value="1"/>
</dbReference>
<dbReference type="NCBIfam" id="TIGR00589">
    <property type="entry name" value="ogt"/>
    <property type="match status" value="1"/>
</dbReference>
<evidence type="ECO:0000256" key="3">
    <source>
        <dbReference type="ARBA" id="ARBA00022490"/>
    </source>
</evidence>
<dbReference type="PATRIC" id="fig|1121318.3.peg.3066"/>
<comment type="caution">
    <text evidence="12">The sequence shown here is derived from an EMBL/GenBank/DDBJ whole genome shotgun (WGS) entry which is preliminary data.</text>
</comment>
<dbReference type="PANTHER" id="PTHR10815:SF13">
    <property type="entry name" value="METHYLATED-DNA--PROTEIN-CYSTEINE METHYLTRANSFERASE"/>
    <property type="match status" value="1"/>
</dbReference>
<name>A0A0L6Z5C9_9CLOT</name>
<evidence type="ECO:0000256" key="8">
    <source>
        <dbReference type="ARBA" id="ARBA00049348"/>
    </source>
</evidence>
<dbReference type="GO" id="GO:0032259">
    <property type="term" value="P:methylation"/>
    <property type="evidence" value="ECO:0007669"/>
    <property type="project" value="UniProtKB-KW"/>
</dbReference>
<comment type="subcellular location">
    <subcellularLocation>
        <location evidence="9">Cytoplasm</location>
    </subcellularLocation>
</comment>
<gene>
    <name evidence="12" type="primary">ogt</name>
    <name evidence="12" type="ORF">CLHOM_30500</name>
</gene>
<evidence type="ECO:0000259" key="11">
    <source>
        <dbReference type="Pfam" id="PF02870"/>
    </source>
</evidence>
<dbReference type="PANTHER" id="PTHR10815">
    <property type="entry name" value="METHYLATED-DNA--PROTEIN-CYSTEINE METHYLTRANSFERASE"/>
    <property type="match status" value="1"/>
</dbReference>
<sequence length="156" mass="17995">MVKEYKICYKSELGLIQITSSEDAVTGVDFVEEENDTIEIPAILKEAYTQMDEYFKGVRKNFDLKLYIEGTDFQKKVWKQLREIPYGEISTYKDVAKAIGNEKAVRAVGNSNNKNKIPIIIPCHRVIGRNGKLVGYAGGLHIKQWLLEHEKFYYKK</sequence>
<keyword evidence="3 9" id="KW-0963">Cytoplasm</keyword>
<evidence type="ECO:0000259" key="10">
    <source>
        <dbReference type="Pfam" id="PF01035"/>
    </source>
</evidence>
<dbReference type="GO" id="GO:0003908">
    <property type="term" value="F:methylated-DNA-[protein]-cysteine S-methyltransferase activity"/>
    <property type="evidence" value="ECO:0007669"/>
    <property type="project" value="UniProtKB-UniRule"/>
</dbReference>
<accession>A0A0L6Z5C9</accession>
<dbReference type="InterPro" id="IPR001497">
    <property type="entry name" value="MethylDNA_cys_MeTrfase_AS"/>
</dbReference>
<dbReference type="Pfam" id="PF01035">
    <property type="entry name" value="DNA_binding_1"/>
    <property type="match status" value="1"/>
</dbReference>
<feature type="active site" description="Nucleophile; methyl group acceptor" evidence="9">
    <location>
        <position position="123"/>
    </location>
</feature>
<dbReference type="InterPro" id="IPR014048">
    <property type="entry name" value="MethylDNA_cys_MeTrfase_DNA-bd"/>
</dbReference>
<dbReference type="SUPFAM" id="SSF53155">
    <property type="entry name" value="Methylated DNA-protein cysteine methyltransferase domain"/>
    <property type="match status" value="1"/>
</dbReference>
<dbReference type="RefSeq" id="WP_052222527.1">
    <property type="nucleotide sequence ID" value="NZ_LHUR01000042.1"/>
</dbReference>
<comment type="catalytic activity">
    <reaction evidence="1 9">
        <text>a 4-O-methyl-thymidine in DNA + L-cysteinyl-[protein] = a thymidine in DNA + S-methyl-L-cysteinyl-[protein]</text>
        <dbReference type="Rhea" id="RHEA:53428"/>
        <dbReference type="Rhea" id="RHEA-COMP:10131"/>
        <dbReference type="Rhea" id="RHEA-COMP:10132"/>
        <dbReference type="Rhea" id="RHEA-COMP:13555"/>
        <dbReference type="Rhea" id="RHEA-COMP:13556"/>
        <dbReference type="ChEBI" id="CHEBI:29950"/>
        <dbReference type="ChEBI" id="CHEBI:82612"/>
        <dbReference type="ChEBI" id="CHEBI:137386"/>
        <dbReference type="ChEBI" id="CHEBI:137387"/>
        <dbReference type="EC" id="2.1.1.63"/>
    </reaction>
</comment>
<evidence type="ECO:0000256" key="2">
    <source>
        <dbReference type="ARBA" id="ARBA00008711"/>
    </source>
</evidence>
<keyword evidence="4 9" id="KW-0489">Methyltransferase</keyword>
<dbReference type="SUPFAM" id="SSF46767">
    <property type="entry name" value="Methylated DNA-protein cysteine methyltransferase, C-terminal domain"/>
    <property type="match status" value="1"/>
</dbReference>
<comment type="catalytic activity">
    <reaction evidence="8 9">
        <text>a 6-O-methyl-2'-deoxyguanosine in DNA + L-cysteinyl-[protein] = S-methyl-L-cysteinyl-[protein] + a 2'-deoxyguanosine in DNA</text>
        <dbReference type="Rhea" id="RHEA:24000"/>
        <dbReference type="Rhea" id="RHEA-COMP:10131"/>
        <dbReference type="Rhea" id="RHEA-COMP:10132"/>
        <dbReference type="Rhea" id="RHEA-COMP:11367"/>
        <dbReference type="Rhea" id="RHEA-COMP:11368"/>
        <dbReference type="ChEBI" id="CHEBI:29950"/>
        <dbReference type="ChEBI" id="CHEBI:82612"/>
        <dbReference type="ChEBI" id="CHEBI:85445"/>
        <dbReference type="ChEBI" id="CHEBI:85448"/>
        <dbReference type="EC" id="2.1.1.63"/>
    </reaction>
</comment>
<keyword evidence="13" id="KW-1185">Reference proteome</keyword>
<dbReference type="Gene3D" id="3.30.160.70">
    <property type="entry name" value="Methylated DNA-protein cysteine methyltransferase domain"/>
    <property type="match status" value="1"/>
</dbReference>
<evidence type="ECO:0000256" key="4">
    <source>
        <dbReference type="ARBA" id="ARBA00022603"/>
    </source>
</evidence>
<evidence type="ECO:0000256" key="1">
    <source>
        <dbReference type="ARBA" id="ARBA00001286"/>
    </source>
</evidence>
<evidence type="ECO:0000256" key="9">
    <source>
        <dbReference type="HAMAP-Rule" id="MF_00772"/>
    </source>
</evidence>
<evidence type="ECO:0000313" key="13">
    <source>
        <dbReference type="Proteomes" id="UP000037043"/>
    </source>
</evidence>
<dbReference type="GO" id="GO:0005737">
    <property type="term" value="C:cytoplasm"/>
    <property type="evidence" value="ECO:0007669"/>
    <property type="project" value="UniProtKB-SubCell"/>
</dbReference>
<dbReference type="InterPro" id="IPR023546">
    <property type="entry name" value="MGMT"/>
</dbReference>
<proteinExistence type="inferred from homology"/>
<keyword evidence="6 9" id="KW-0227">DNA damage</keyword>